<organism evidence="1 2">
    <name type="scientific">Rhizophagus irregularis</name>
    <dbReference type="NCBI Taxonomy" id="588596"/>
    <lineage>
        <taxon>Eukaryota</taxon>
        <taxon>Fungi</taxon>
        <taxon>Fungi incertae sedis</taxon>
        <taxon>Mucoromycota</taxon>
        <taxon>Glomeromycotina</taxon>
        <taxon>Glomeromycetes</taxon>
        <taxon>Glomerales</taxon>
        <taxon>Glomeraceae</taxon>
        <taxon>Rhizophagus</taxon>
    </lineage>
</organism>
<proteinExistence type="predicted"/>
<evidence type="ECO:0000313" key="1">
    <source>
        <dbReference type="EMBL" id="PKY47225.1"/>
    </source>
</evidence>
<protein>
    <submittedName>
        <fullName evidence="1">Uncharacterized protein</fullName>
    </submittedName>
</protein>
<reference evidence="1 2" key="1">
    <citation type="submission" date="2015-10" db="EMBL/GenBank/DDBJ databases">
        <title>Genome analyses suggest a sexual origin of heterokaryosis in a supposedly ancient asexual fungus.</title>
        <authorList>
            <person name="Ropars J."/>
            <person name="Sedzielewska K."/>
            <person name="Noel J."/>
            <person name="Charron P."/>
            <person name="Farinelli L."/>
            <person name="Marton T."/>
            <person name="Kruger M."/>
            <person name="Pelin A."/>
            <person name="Brachmann A."/>
            <person name="Corradi N."/>
        </authorList>
    </citation>
    <scope>NUCLEOTIDE SEQUENCE [LARGE SCALE GENOMIC DNA]</scope>
    <source>
        <strain evidence="1 2">A4</strain>
    </source>
</reference>
<evidence type="ECO:0000313" key="2">
    <source>
        <dbReference type="Proteomes" id="UP000234323"/>
    </source>
</evidence>
<dbReference type="VEuPathDB" id="FungiDB:RhiirFUN_003117"/>
<sequence length="150" mass="16626">MLINAFKSEVIEENGKIGLMVKIEKEENIDKEIIVGEIGGVEIIDDKKIIIKGLKISYGVKRRKIDVIIGKNTKKYERPSAPPPLPGPCKDYINKCFVAYHACINGINSPLYENELKQCNINCSLGSCLDLSQDPSSQKDLGSQQDSDSQ</sequence>
<accession>A0A2I1GKT5</accession>
<keyword evidence="2" id="KW-1185">Reference proteome</keyword>
<name>A0A2I1GKT5_9GLOM</name>
<dbReference type="AlphaFoldDB" id="A0A2I1GKT5"/>
<dbReference type="EMBL" id="LLXI01000526">
    <property type="protein sequence ID" value="PKY47225.1"/>
    <property type="molecule type" value="Genomic_DNA"/>
</dbReference>
<comment type="caution">
    <text evidence="1">The sequence shown here is derived from an EMBL/GenBank/DDBJ whole genome shotgun (WGS) entry which is preliminary data.</text>
</comment>
<gene>
    <name evidence="1" type="ORF">RhiirA4_462351</name>
</gene>
<dbReference type="Proteomes" id="UP000234323">
    <property type="component" value="Unassembled WGS sequence"/>
</dbReference>